<dbReference type="InterPro" id="IPR005537">
    <property type="entry name" value="RAMP_III_fam"/>
</dbReference>
<dbReference type="GO" id="GO:0016787">
    <property type="term" value="F:hydrolase activity"/>
    <property type="evidence" value="ECO:0007669"/>
    <property type="project" value="UniProtKB-KW"/>
</dbReference>
<feature type="domain" description="CRISPR type III-associated protein" evidence="9">
    <location>
        <begin position="12"/>
        <end position="215"/>
    </location>
</feature>
<organism evidence="10 11">
    <name type="scientific">Thermodesulforhabdus norvegica</name>
    <dbReference type="NCBI Taxonomy" id="39841"/>
    <lineage>
        <taxon>Bacteria</taxon>
        <taxon>Pseudomonadati</taxon>
        <taxon>Thermodesulfobacteriota</taxon>
        <taxon>Syntrophobacteria</taxon>
        <taxon>Syntrophobacterales</taxon>
        <taxon>Thermodesulforhabdaceae</taxon>
        <taxon>Thermodesulforhabdus</taxon>
    </lineage>
</organism>
<gene>
    <name evidence="10" type="ORF">SAMN05660836_00804</name>
</gene>
<dbReference type="InterPro" id="IPR052216">
    <property type="entry name" value="CRISPR_Csm3_endoribonuclease"/>
</dbReference>
<dbReference type="EMBL" id="FOUU01000002">
    <property type="protein sequence ID" value="SFM60419.1"/>
    <property type="molecule type" value="Genomic_DNA"/>
</dbReference>
<dbReference type="GO" id="GO:0003723">
    <property type="term" value="F:RNA binding"/>
    <property type="evidence" value="ECO:0007669"/>
    <property type="project" value="UniProtKB-KW"/>
</dbReference>
<dbReference type="Proteomes" id="UP000199611">
    <property type="component" value="Unassembled WGS sequence"/>
</dbReference>
<evidence type="ECO:0000256" key="5">
    <source>
        <dbReference type="ARBA" id="ARBA00022801"/>
    </source>
</evidence>
<evidence type="ECO:0000256" key="1">
    <source>
        <dbReference type="ARBA" id="ARBA00006342"/>
    </source>
</evidence>
<evidence type="ECO:0000259" key="9">
    <source>
        <dbReference type="Pfam" id="PF03787"/>
    </source>
</evidence>
<evidence type="ECO:0000256" key="7">
    <source>
        <dbReference type="ARBA" id="ARBA00023118"/>
    </source>
</evidence>
<dbReference type="InterPro" id="IPR013412">
    <property type="entry name" value="CRISPR-assoc_RAMP_Csm3"/>
</dbReference>
<dbReference type="GO" id="GO:0004519">
    <property type="term" value="F:endonuclease activity"/>
    <property type="evidence" value="ECO:0007669"/>
    <property type="project" value="UniProtKB-KW"/>
</dbReference>
<dbReference type="PANTHER" id="PTHR35579:SF3">
    <property type="entry name" value="CRISPR SYSTEM CMS ENDORIBONUCLEASE CSM3"/>
    <property type="match status" value="1"/>
</dbReference>
<dbReference type="AlphaFoldDB" id="A0A1I4S7H8"/>
<dbReference type="GO" id="GO:0051607">
    <property type="term" value="P:defense response to virus"/>
    <property type="evidence" value="ECO:0007669"/>
    <property type="project" value="UniProtKB-KW"/>
</dbReference>
<sequence>MKLIAIKEYRGTIELKTGLHIGAGDIEMHIGGTDNPVVKHPFTFEPYIPGSSLKGKIRSLLELKSGLIAYTEGKPLSIKSLENANGNSRKLGEAIIKIFGTSGAEEEALKGFGPTRISVSDCMLSERCREQAREGKMVLTEVKPENSINRITGTAQNPRFTERVPAGVEFDFFISLKIFDGDDSKYLEKVLLEGMKLLELDTLGGNGSRGYGRIKFHFENSNLQKRFEEILPFSKE</sequence>
<dbReference type="PANTHER" id="PTHR35579">
    <property type="entry name" value="CRISPR SYSTEM CMS ENDORIBONUCLEASE CSM3"/>
    <property type="match status" value="1"/>
</dbReference>
<keyword evidence="11" id="KW-1185">Reference proteome</keyword>
<dbReference type="RefSeq" id="WP_093393667.1">
    <property type="nucleotide sequence ID" value="NZ_FOUU01000002.1"/>
</dbReference>
<keyword evidence="6" id="KW-0694">RNA-binding</keyword>
<evidence type="ECO:0000313" key="11">
    <source>
        <dbReference type="Proteomes" id="UP000199611"/>
    </source>
</evidence>
<proteinExistence type="inferred from homology"/>
<comment type="similarity">
    <text evidence="1">Belongs to the CRISPR-associated Csm3 family.</text>
</comment>
<accession>A0A1I4S7H8</accession>
<keyword evidence="5" id="KW-0378">Hydrolase</keyword>
<evidence type="ECO:0000256" key="3">
    <source>
        <dbReference type="ARBA" id="ARBA00022722"/>
    </source>
</evidence>
<evidence type="ECO:0000256" key="4">
    <source>
        <dbReference type="ARBA" id="ARBA00022759"/>
    </source>
</evidence>
<dbReference type="OrthoDB" id="9789361at2"/>
<dbReference type="STRING" id="39841.SAMN05660836_00804"/>
<keyword evidence="4" id="KW-0255">Endonuclease</keyword>
<keyword evidence="7" id="KW-0051">Antiviral defense</keyword>
<protein>
    <recommendedName>
        <fullName evidence="2">CRISPR system Cms endoribonuclease Csm3</fullName>
    </recommendedName>
    <alternativeName>
        <fullName evidence="8">CRISPR type III A-associated RAMP protein Csm3</fullName>
    </alternativeName>
</protein>
<reference evidence="10 11" key="1">
    <citation type="submission" date="2016-10" db="EMBL/GenBank/DDBJ databases">
        <authorList>
            <person name="de Groot N.N."/>
        </authorList>
    </citation>
    <scope>NUCLEOTIDE SEQUENCE [LARGE SCALE GENOMIC DNA]</scope>
    <source>
        <strain evidence="10 11">DSM 9990</strain>
    </source>
</reference>
<evidence type="ECO:0000256" key="8">
    <source>
        <dbReference type="ARBA" id="ARBA00033183"/>
    </source>
</evidence>
<evidence type="ECO:0000256" key="6">
    <source>
        <dbReference type="ARBA" id="ARBA00022884"/>
    </source>
</evidence>
<keyword evidence="3" id="KW-0540">Nuclease</keyword>
<evidence type="ECO:0000256" key="2">
    <source>
        <dbReference type="ARBA" id="ARBA00022150"/>
    </source>
</evidence>
<dbReference type="Pfam" id="PF03787">
    <property type="entry name" value="RAMPs"/>
    <property type="match status" value="1"/>
</dbReference>
<evidence type="ECO:0000313" key="10">
    <source>
        <dbReference type="EMBL" id="SFM60419.1"/>
    </source>
</evidence>
<dbReference type="NCBIfam" id="TIGR02582">
    <property type="entry name" value="cas7_TM1809"/>
    <property type="match status" value="1"/>
</dbReference>
<name>A0A1I4S7H8_9BACT</name>